<proteinExistence type="predicted"/>
<evidence type="ECO:0000313" key="2">
    <source>
        <dbReference type="EMBL" id="EJW91249.1"/>
    </source>
</evidence>
<keyword evidence="1" id="KW-0472">Membrane</keyword>
<protein>
    <submittedName>
        <fullName evidence="2">Uncharacterized protein</fullName>
    </submittedName>
</protein>
<accession>J9FV61</accession>
<name>J9FV61_9ZZZZ</name>
<sequence length="47" mass="5427">MMEGTHFFHVMNGILLISIFTLNSLGVYRLPTDSFHERPPGKRTLDH</sequence>
<dbReference type="AlphaFoldDB" id="J9FV61"/>
<reference evidence="2" key="1">
    <citation type="journal article" date="2012" name="PLoS ONE">
        <title>Gene sets for utilization of primary and secondary nutrition supplies in the distal gut of endangered iberian lynx.</title>
        <authorList>
            <person name="Alcaide M."/>
            <person name="Messina E."/>
            <person name="Richter M."/>
            <person name="Bargiela R."/>
            <person name="Peplies J."/>
            <person name="Huws S.A."/>
            <person name="Newbold C.J."/>
            <person name="Golyshin P.N."/>
            <person name="Simon M.A."/>
            <person name="Lopez G."/>
            <person name="Yakimov M.M."/>
            <person name="Ferrer M."/>
        </authorList>
    </citation>
    <scope>NUCLEOTIDE SEQUENCE</scope>
</reference>
<organism evidence="2">
    <name type="scientific">gut metagenome</name>
    <dbReference type="NCBI Taxonomy" id="749906"/>
    <lineage>
        <taxon>unclassified sequences</taxon>
        <taxon>metagenomes</taxon>
        <taxon>organismal metagenomes</taxon>
    </lineage>
</organism>
<dbReference type="EMBL" id="AMCI01008301">
    <property type="protein sequence ID" value="EJW91249.1"/>
    <property type="molecule type" value="Genomic_DNA"/>
</dbReference>
<keyword evidence="1" id="KW-0812">Transmembrane</keyword>
<comment type="caution">
    <text evidence="2">The sequence shown here is derived from an EMBL/GenBank/DDBJ whole genome shotgun (WGS) entry which is preliminary data.</text>
</comment>
<feature type="transmembrane region" description="Helical" evidence="1">
    <location>
        <begin position="6"/>
        <end position="28"/>
    </location>
</feature>
<evidence type="ECO:0000256" key="1">
    <source>
        <dbReference type="SAM" id="Phobius"/>
    </source>
</evidence>
<keyword evidence="1" id="KW-1133">Transmembrane helix</keyword>
<gene>
    <name evidence="2" type="ORF">EVA_20645</name>
</gene>